<sequence>MSQAVPQRIESSTTTLGEGMRIRRAIPTRERRMVGPWCFLDHFGPVDVSQGNGMRVGPHPHIGLQTVTWLYEGEIFHRDSLGSQQPIVPGQLNLMTSGRGISHSEESPQPRPAGMHGLQFWIALPDEARHIAPAFDHYPSLPRVQHGGLCCTVLVGQALGVTSPARMHWPIMGLDIEIAGAVDTQLPLDTAFEHAALVTQGSVEIDGEIMEPGTLLYLGDSRAHCRLRTQGAARLALIGGKAFEQPVLMWWNFVARNKAELTAACREWNEGHEKFGAVTGYDGASLVAPMPPWDA</sequence>
<keyword evidence="7" id="KW-1185">Reference proteome</keyword>
<evidence type="ECO:0000313" key="7">
    <source>
        <dbReference type="Proteomes" id="UP000295341"/>
    </source>
</evidence>
<dbReference type="EMBL" id="SOBT01000010">
    <property type="protein sequence ID" value="TDU26655.1"/>
    <property type="molecule type" value="Genomic_DNA"/>
</dbReference>
<dbReference type="GO" id="GO:0046872">
    <property type="term" value="F:metal ion binding"/>
    <property type="evidence" value="ECO:0007669"/>
    <property type="project" value="UniProtKB-KW"/>
</dbReference>
<evidence type="ECO:0008006" key="8">
    <source>
        <dbReference type="Google" id="ProtNLM"/>
    </source>
</evidence>
<evidence type="ECO:0000259" key="4">
    <source>
        <dbReference type="Pfam" id="PF02678"/>
    </source>
</evidence>
<evidence type="ECO:0000256" key="1">
    <source>
        <dbReference type="ARBA" id="ARBA00008416"/>
    </source>
</evidence>
<dbReference type="RefSeq" id="WP_210772385.1">
    <property type="nucleotide sequence ID" value="NZ_MWIN01000007.1"/>
</dbReference>
<dbReference type="PANTHER" id="PTHR13903:SF8">
    <property type="entry name" value="PIRIN"/>
    <property type="match status" value="1"/>
</dbReference>
<dbReference type="Pfam" id="PF02678">
    <property type="entry name" value="Pirin"/>
    <property type="match status" value="1"/>
</dbReference>
<comment type="caution">
    <text evidence="6">The sequence shown here is derived from an EMBL/GenBank/DDBJ whole genome shotgun (WGS) entry which is preliminary data.</text>
</comment>
<keyword evidence="2" id="KW-0479">Metal-binding</keyword>
<dbReference type="InterPro" id="IPR014710">
    <property type="entry name" value="RmlC-like_jellyroll"/>
</dbReference>
<evidence type="ECO:0000256" key="3">
    <source>
        <dbReference type="RuleBase" id="RU003457"/>
    </source>
</evidence>
<dbReference type="InterPro" id="IPR008778">
    <property type="entry name" value="Pirin_C_dom"/>
</dbReference>
<dbReference type="AlphaFoldDB" id="A0A4V3URT0"/>
<feature type="domain" description="Pirin C-terminal" evidence="5">
    <location>
        <begin position="174"/>
        <end position="272"/>
    </location>
</feature>
<dbReference type="InterPro" id="IPR003829">
    <property type="entry name" value="Pirin_N_dom"/>
</dbReference>
<dbReference type="SUPFAM" id="SSF51182">
    <property type="entry name" value="RmlC-like cupins"/>
    <property type="match status" value="1"/>
</dbReference>
<evidence type="ECO:0000259" key="5">
    <source>
        <dbReference type="Pfam" id="PF05726"/>
    </source>
</evidence>
<dbReference type="PIRSF" id="PIRSF006232">
    <property type="entry name" value="Pirin"/>
    <property type="match status" value="1"/>
</dbReference>
<dbReference type="Proteomes" id="UP000295341">
    <property type="component" value="Unassembled WGS sequence"/>
</dbReference>
<comment type="similarity">
    <text evidence="1 3">Belongs to the pirin family.</text>
</comment>
<dbReference type="CDD" id="cd02247">
    <property type="entry name" value="cupin_pirin_C"/>
    <property type="match status" value="1"/>
</dbReference>
<feature type="binding site" evidence="2">
    <location>
        <position position="103"/>
    </location>
    <ligand>
        <name>Fe cation</name>
        <dbReference type="ChEBI" id="CHEBI:24875"/>
    </ligand>
</feature>
<reference evidence="6 7" key="1">
    <citation type="submission" date="2019-03" db="EMBL/GenBank/DDBJ databases">
        <title>Genomic Encyclopedia of Type Strains, Phase IV (KMG-IV): sequencing the most valuable type-strain genomes for metagenomic binning, comparative biology and taxonomic classification.</title>
        <authorList>
            <person name="Goeker M."/>
        </authorList>
    </citation>
    <scope>NUCLEOTIDE SEQUENCE [LARGE SCALE GENOMIC DNA]</scope>
    <source>
        <strain evidence="6 7">DSM 26377</strain>
    </source>
</reference>
<feature type="binding site" evidence="2">
    <location>
        <position position="59"/>
    </location>
    <ligand>
        <name>Fe cation</name>
        <dbReference type="ChEBI" id="CHEBI:24875"/>
    </ligand>
</feature>
<accession>A0A4V3URT0</accession>
<protein>
    <recommendedName>
        <fullName evidence="8">Pirin</fullName>
    </recommendedName>
</protein>
<proteinExistence type="inferred from homology"/>
<dbReference type="PANTHER" id="PTHR13903">
    <property type="entry name" value="PIRIN-RELATED"/>
    <property type="match status" value="1"/>
</dbReference>
<feature type="domain" description="Pirin N-terminal" evidence="4">
    <location>
        <begin position="20"/>
        <end position="122"/>
    </location>
</feature>
<dbReference type="Gene3D" id="2.60.120.10">
    <property type="entry name" value="Jelly Rolls"/>
    <property type="match status" value="2"/>
</dbReference>
<dbReference type="CDD" id="cd02909">
    <property type="entry name" value="cupin_pirin_N"/>
    <property type="match status" value="1"/>
</dbReference>
<evidence type="ECO:0000256" key="2">
    <source>
        <dbReference type="PIRSR" id="PIRSR006232-1"/>
    </source>
</evidence>
<dbReference type="InterPro" id="IPR012093">
    <property type="entry name" value="Pirin"/>
</dbReference>
<feature type="binding site" evidence="2">
    <location>
        <position position="61"/>
    </location>
    <ligand>
        <name>Fe cation</name>
        <dbReference type="ChEBI" id="CHEBI:24875"/>
    </ligand>
</feature>
<comment type="cofactor">
    <cofactor evidence="2">
        <name>Fe cation</name>
        <dbReference type="ChEBI" id="CHEBI:24875"/>
    </cofactor>
    <text evidence="2">Binds 1 Fe cation per subunit.</text>
</comment>
<feature type="binding site" evidence="2">
    <location>
        <position position="105"/>
    </location>
    <ligand>
        <name>Fe cation</name>
        <dbReference type="ChEBI" id="CHEBI:24875"/>
    </ligand>
</feature>
<dbReference type="Pfam" id="PF05726">
    <property type="entry name" value="Pirin_C"/>
    <property type="match status" value="1"/>
</dbReference>
<evidence type="ECO:0000313" key="6">
    <source>
        <dbReference type="EMBL" id="TDU26655.1"/>
    </source>
</evidence>
<gene>
    <name evidence="6" type="ORF">DFR24_3684</name>
</gene>
<keyword evidence="2" id="KW-0408">Iron</keyword>
<dbReference type="InterPro" id="IPR011051">
    <property type="entry name" value="RmlC_Cupin_sf"/>
</dbReference>
<name>A0A4V3URT0_9GAMM</name>
<organism evidence="6 7">
    <name type="scientific">Panacagrimonas perspica</name>
    <dbReference type="NCBI Taxonomy" id="381431"/>
    <lineage>
        <taxon>Bacteria</taxon>
        <taxon>Pseudomonadati</taxon>
        <taxon>Pseudomonadota</taxon>
        <taxon>Gammaproteobacteria</taxon>
        <taxon>Nevskiales</taxon>
        <taxon>Nevskiaceae</taxon>
        <taxon>Panacagrimonas</taxon>
    </lineage>
</organism>